<feature type="region of interest" description="Disordered" evidence="1">
    <location>
        <begin position="664"/>
        <end position="709"/>
    </location>
</feature>
<dbReference type="PANTHER" id="PTHR46774">
    <property type="entry name" value="CHROMATIN MODIFICATION-RELATED PROTEIN EAF1 A-RELATED"/>
    <property type="match status" value="1"/>
</dbReference>
<dbReference type="InterPro" id="IPR014012">
    <property type="entry name" value="HSA_dom"/>
</dbReference>
<evidence type="ECO:0000313" key="3">
    <source>
        <dbReference type="EMBL" id="KAF5182978.1"/>
    </source>
</evidence>
<dbReference type="Proteomes" id="UP000554482">
    <property type="component" value="Unassembled WGS sequence"/>
</dbReference>
<feature type="region of interest" description="Disordered" evidence="1">
    <location>
        <begin position="614"/>
        <end position="640"/>
    </location>
</feature>
<protein>
    <submittedName>
        <fullName evidence="3">Chromatin modification-related protein eaf1 b</fullName>
    </submittedName>
</protein>
<proteinExistence type="predicted"/>
<comment type="caution">
    <text evidence="3">The sequence shown here is derived from an EMBL/GenBank/DDBJ whole genome shotgun (WGS) entry which is preliminary data.</text>
</comment>
<accession>A0A7J6VEC1</accession>
<evidence type="ECO:0000313" key="4">
    <source>
        <dbReference type="Proteomes" id="UP000554482"/>
    </source>
</evidence>
<organism evidence="3 4">
    <name type="scientific">Thalictrum thalictroides</name>
    <name type="common">Rue-anemone</name>
    <name type="synonym">Anemone thalictroides</name>
    <dbReference type="NCBI Taxonomy" id="46969"/>
    <lineage>
        <taxon>Eukaryota</taxon>
        <taxon>Viridiplantae</taxon>
        <taxon>Streptophyta</taxon>
        <taxon>Embryophyta</taxon>
        <taxon>Tracheophyta</taxon>
        <taxon>Spermatophyta</taxon>
        <taxon>Magnoliopsida</taxon>
        <taxon>Ranunculales</taxon>
        <taxon>Ranunculaceae</taxon>
        <taxon>Thalictroideae</taxon>
        <taxon>Thalictrum</taxon>
    </lineage>
</organism>
<keyword evidence="4" id="KW-1185">Reference proteome</keyword>
<feature type="compositionally biased region" description="Polar residues" evidence="1">
    <location>
        <begin position="700"/>
        <end position="709"/>
    </location>
</feature>
<name>A0A7J6VEC1_THATH</name>
<dbReference type="EMBL" id="JABWDY010034058">
    <property type="protein sequence ID" value="KAF5182978.1"/>
    <property type="molecule type" value="Genomic_DNA"/>
</dbReference>
<evidence type="ECO:0000256" key="1">
    <source>
        <dbReference type="SAM" id="MobiDB-lite"/>
    </source>
</evidence>
<feature type="domain" description="HSA" evidence="2">
    <location>
        <begin position="394"/>
        <end position="460"/>
    </location>
</feature>
<dbReference type="Pfam" id="PF07529">
    <property type="entry name" value="HSA"/>
    <property type="match status" value="1"/>
</dbReference>
<feature type="region of interest" description="Disordered" evidence="1">
    <location>
        <begin position="303"/>
        <end position="325"/>
    </location>
</feature>
<dbReference type="GO" id="GO:0035267">
    <property type="term" value="C:NuA4 histone acetyltransferase complex"/>
    <property type="evidence" value="ECO:0007669"/>
    <property type="project" value="InterPro"/>
</dbReference>
<dbReference type="OrthoDB" id="372624at2759"/>
<reference evidence="3 4" key="1">
    <citation type="submission" date="2020-06" db="EMBL/GenBank/DDBJ databases">
        <title>Transcriptomic and genomic resources for Thalictrum thalictroides and T. hernandezii: Facilitating candidate gene discovery in an emerging model plant lineage.</title>
        <authorList>
            <person name="Arias T."/>
            <person name="Riano-Pachon D.M."/>
            <person name="Di Stilio V.S."/>
        </authorList>
    </citation>
    <scope>NUCLEOTIDE SEQUENCE [LARGE SCALE GENOMIC DNA]</scope>
    <source>
        <strain evidence="4">cv. WT478/WT964</strain>
        <tissue evidence="3">Leaves</tissue>
    </source>
</reference>
<feature type="compositionally biased region" description="Polar residues" evidence="1">
    <location>
        <begin position="620"/>
        <end position="633"/>
    </location>
</feature>
<evidence type="ECO:0000259" key="2">
    <source>
        <dbReference type="SMART" id="SM00573"/>
    </source>
</evidence>
<sequence>MAWMFGSISSSFEGFVSMFQFVEMVWPIQVVLHQMKYILHTQKCNKRALRYLYNVLIMPLQLKKGHKFTKRDIFTRWMLRPGWNEWTQTVVCSDGEITVCTRTGERIAASSTLLDTKFNVVQAEGTTAGLTKASLPDTQCSFTQSNLHSQSERYNQDPLVQAEQVPNTMASSANGKVREREVEGSSSHHDILCPPTKKAKNLFTGHQSGFMPLEDRKATEFDNTKGFESVSSFNQFFRLLHGSNADCPCSRKLSFGINTKEQSSEGTLKLDGTNADCPCSRKLSSGIDTKKQTKANDSVSFKRKGTLNNESGDNSRYKMEGSFSQRRPSRLVNSSNYELPGNTLSRVNSTTAPEVCSRRGDKLKLANIAHEDFILKEALLAEDKHKRLAEFSVGGPPMDKRQKLHWNCVLEEMEWLAHDFSQERVWKVTAAAQVCHWVASAVRCRFNEQLLCQKQRKVASTMSKAIIKFWHSAKETSEHMEDQKSFQCTVHEYAVRFLKQNNLFCFPLHMGTPITPVSDLSISEIPCEVQGLEESLFYTASPSPMERYKKLAESDWPELKITDRNMHQEKAEASMFGIKAEFQSQENAYEKNKEEKDRHNRPGAFRVCKSLRTSLKGRKTNTTGSKEVTSGLSYKQHREHNLKDQSSALMERKPSNILGIVPVPTKRVRSDSRRPVYCPSSHKASGGVQMEKKSDLPSIDASSSQDKQNTWLPSEDQALLVLVHKLGPNWELVSDAINSTFLAKDSAWNVSRCLEDTIEVDSLKSHFQKIILTGKQQKAARSQISYLGQKQTVPVYHSQFLSVARVNSIRSPLTPLYLCDSTTSAPEASSLSYRECLASGLKLSNKVSVFPVSGANKDLVLSPSAA</sequence>
<dbReference type="SMART" id="SM00573">
    <property type="entry name" value="HSA"/>
    <property type="match status" value="1"/>
</dbReference>
<gene>
    <name evidence="3" type="ORF">FRX31_027434</name>
</gene>
<dbReference type="InterPro" id="IPR044798">
    <property type="entry name" value="EAF1A/B"/>
</dbReference>
<dbReference type="PANTHER" id="PTHR46774:SF3">
    <property type="entry name" value="CHROMATIN MODIFICATION-RELATED PROTEIN EAF1 A-RELATED"/>
    <property type="match status" value="1"/>
</dbReference>
<dbReference type="AlphaFoldDB" id="A0A7J6VEC1"/>